<accession>A0AC59Y8B0</accession>
<reference evidence="1" key="1">
    <citation type="submission" date="2023-05" db="EMBL/GenBank/DDBJ databases">
        <authorList>
            <consortium name="ELIXIR-Norway"/>
        </authorList>
    </citation>
    <scope>NUCLEOTIDE SEQUENCE</scope>
</reference>
<gene>
    <name evidence="1" type="ORF">MRATA1EN22A_LOCUS3043</name>
</gene>
<dbReference type="EMBL" id="OX596095">
    <property type="protein sequence ID" value="CAM9476387.1"/>
    <property type="molecule type" value="Genomic_DNA"/>
</dbReference>
<sequence>MGAAAQLGPGAEGSRQGTRVKGVPGFSRLFRREYGFALPVFMTPNHQDSAGYMVASTWSGFFWERSCVVWFPRCPARQRLPRDIAFHSAKHSFALSPGQDAEKEGRCSEAVAVVSEAVRAESTWQRVSSWCGSASVTPMRAQTPVPVWDSGTR</sequence>
<dbReference type="Proteomes" id="UP001162501">
    <property type="component" value="Chromosome 11"/>
</dbReference>
<name>A0AC59Y8B0_RANTA</name>
<evidence type="ECO:0000313" key="1">
    <source>
        <dbReference type="EMBL" id="CAM9476387.1"/>
    </source>
</evidence>
<protein>
    <submittedName>
        <fullName evidence="1">Uncharacterized protein</fullName>
    </submittedName>
</protein>
<proteinExistence type="predicted"/>
<evidence type="ECO:0000313" key="2">
    <source>
        <dbReference type="Proteomes" id="UP001162501"/>
    </source>
</evidence>
<reference evidence="1" key="2">
    <citation type="submission" date="2025-03" db="EMBL/GenBank/DDBJ databases">
        <authorList>
            <consortium name="ELIXIR-Norway"/>
            <consortium name="Elixir Norway"/>
        </authorList>
    </citation>
    <scope>NUCLEOTIDE SEQUENCE</scope>
</reference>
<organism evidence="1 2">
    <name type="scientific">Rangifer tarandus platyrhynchus</name>
    <name type="common">Svalbard reindeer</name>
    <dbReference type="NCBI Taxonomy" id="3082113"/>
    <lineage>
        <taxon>Eukaryota</taxon>
        <taxon>Metazoa</taxon>
        <taxon>Chordata</taxon>
        <taxon>Craniata</taxon>
        <taxon>Vertebrata</taxon>
        <taxon>Euteleostomi</taxon>
        <taxon>Mammalia</taxon>
        <taxon>Eutheria</taxon>
        <taxon>Laurasiatheria</taxon>
        <taxon>Artiodactyla</taxon>
        <taxon>Ruminantia</taxon>
        <taxon>Pecora</taxon>
        <taxon>Cervidae</taxon>
        <taxon>Odocoileinae</taxon>
        <taxon>Rangifer</taxon>
    </lineage>
</organism>